<keyword evidence="6" id="KW-1185">Reference proteome</keyword>
<feature type="domain" description="Type II/III secretion system secretin-like" evidence="3">
    <location>
        <begin position="244"/>
        <end position="409"/>
    </location>
</feature>
<dbReference type="Proteomes" id="UP001597294">
    <property type="component" value="Unassembled WGS sequence"/>
</dbReference>
<feature type="domain" description="Pilus formation protein N-terminal" evidence="4">
    <location>
        <begin position="35"/>
        <end position="105"/>
    </location>
</feature>
<feature type="compositionally biased region" description="Polar residues" evidence="2">
    <location>
        <begin position="444"/>
        <end position="463"/>
    </location>
</feature>
<evidence type="ECO:0000259" key="4">
    <source>
        <dbReference type="Pfam" id="PF13629"/>
    </source>
</evidence>
<dbReference type="PANTHER" id="PTHR30332">
    <property type="entry name" value="PROBABLE GENERAL SECRETION PATHWAY PROTEIN D"/>
    <property type="match status" value="1"/>
</dbReference>
<evidence type="ECO:0000313" key="6">
    <source>
        <dbReference type="Proteomes" id="UP001597294"/>
    </source>
</evidence>
<comment type="similarity">
    <text evidence="1">Belongs to the bacterial secretin family.</text>
</comment>
<dbReference type="PANTHER" id="PTHR30332:SF17">
    <property type="entry name" value="TYPE IV PILIATION SYSTEM PROTEIN DR_0774-RELATED"/>
    <property type="match status" value="1"/>
</dbReference>
<dbReference type="EMBL" id="JBHUII010000011">
    <property type="protein sequence ID" value="MFD2207240.1"/>
    <property type="molecule type" value="Genomic_DNA"/>
</dbReference>
<dbReference type="Pfam" id="PF13629">
    <property type="entry name" value="T2SS-T3SS_pil_N"/>
    <property type="match status" value="1"/>
</dbReference>
<dbReference type="PRINTS" id="PR00811">
    <property type="entry name" value="BCTERIALGSPD"/>
</dbReference>
<name>A0ABW5BP65_9PROT</name>
<feature type="region of interest" description="Disordered" evidence="2">
    <location>
        <begin position="438"/>
        <end position="463"/>
    </location>
</feature>
<evidence type="ECO:0000256" key="2">
    <source>
        <dbReference type="SAM" id="MobiDB-lite"/>
    </source>
</evidence>
<protein>
    <submittedName>
        <fullName evidence="5">Type II and III secretion system protein family protein</fullName>
    </submittedName>
</protein>
<accession>A0ABW5BP65</accession>
<dbReference type="InterPro" id="IPR050810">
    <property type="entry name" value="Bact_Secretion_Sys_Channel"/>
</dbReference>
<proteinExistence type="inferred from homology"/>
<dbReference type="InterPro" id="IPR004846">
    <property type="entry name" value="T2SS/T3SS_dom"/>
</dbReference>
<gene>
    <name evidence="5" type="ORF">ACFSKO_16550</name>
</gene>
<comment type="caution">
    <text evidence="5">The sequence shown here is derived from an EMBL/GenBank/DDBJ whole genome shotgun (WGS) entry which is preliminary data.</text>
</comment>
<sequence>MKVNFQAVLSLTLILILLSFKSVSSQSFQTIEADSDQMEIEIGEGKLIKLPKSASNIFIANPEIADLNVKSTKLVYVFGRKAGTTSLFAIGNNDQVLASIPIKVNHNIESLKKAIDQAIPNNNIEIHSINNGILLTGEVNNATDVDNARRLALRFIDPESENVITQMSIKASDQIHLRVRIAEVRNDVLEQFGFNWTGSNFNDGLSNVSLSTTTSTVLATSPPNFLGVTSSIGKYFNLNVLIDALAQDELVTILAEPNLTAVSGETATFLAGGEFPVPIGSEISDGLRSIIIEFKEFGVSLAFTPTIVGENRISLRVRPEVSQLSSDGAVTLGGVEIPALSTRRVETTVDLGSGQSFAIAGLILNNQTQVNNKVPGLGDLPILGRLFKSERFQNSESELVIVVTPYIVKPTNSPIPLPTDPYVSQINETVAPPKLAKEQKNDVNKTTYSTQQVKTSEPTFIVE</sequence>
<dbReference type="RefSeq" id="WP_380253675.1">
    <property type="nucleotide sequence ID" value="NZ_JBHUII010000011.1"/>
</dbReference>
<evidence type="ECO:0000313" key="5">
    <source>
        <dbReference type="EMBL" id="MFD2207240.1"/>
    </source>
</evidence>
<dbReference type="Pfam" id="PF00263">
    <property type="entry name" value="Secretin"/>
    <property type="match status" value="1"/>
</dbReference>
<evidence type="ECO:0000259" key="3">
    <source>
        <dbReference type="Pfam" id="PF00263"/>
    </source>
</evidence>
<dbReference type="InterPro" id="IPR032789">
    <property type="entry name" value="T2SS-T3SS_pil_N"/>
</dbReference>
<organism evidence="5 6">
    <name type="scientific">Kiloniella antarctica</name>
    <dbReference type="NCBI Taxonomy" id="1550907"/>
    <lineage>
        <taxon>Bacteria</taxon>
        <taxon>Pseudomonadati</taxon>
        <taxon>Pseudomonadota</taxon>
        <taxon>Alphaproteobacteria</taxon>
        <taxon>Rhodospirillales</taxon>
        <taxon>Kiloniellaceae</taxon>
        <taxon>Kiloniella</taxon>
    </lineage>
</organism>
<dbReference type="InterPro" id="IPR001775">
    <property type="entry name" value="GspD/PilQ"/>
</dbReference>
<reference evidence="6" key="1">
    <citation type="journal article" date="2019" name="Int. J. Syst. Evol. Microbiol.">
        <title>The Global Catalogue of Microorganisms (GCM) 10K type strain sequencing project: providing services to taxonomists for standard genome sequencing and annotation.</title>
        <authorList>
            <consortium name="The Broad Institute Genomics Platform"/>
            <consortium name="The Broad Institute Genome Sequencing Center for Infectious Disease"/>
            <person name="Wu L."/>
            <person name="Ma J."/>
        </authorList>
    </citation>
    <scope>NUCLEOTIDE SEQUENCE [LARGE SCALE GENOMIC DNA]</scope>
    <source>
        <strain evidence="6">CGMCC 4.7192</strain>
    </source>
</reference>
<evidence type="ECO:0000256" key="1">
    <source>
        <dbReference type="RuleBase" id="RU004003"/>
    </source>
</evidence>